<dbReference type="AlphaFoldDB" id="A0A6N3TAG0"/>
<gene>
    <name evidence="1" type="ORF">Abin_037_002</name>
    <name evidence="2" type="ORF">AIN02nite_29120</name>
</gene>
<organism evidence="2 4">
    <name type="scientific">Acetobacter indonesiensis</name>
    <dbReference type="NCBI Taxonomy" id="104101"/>
    <lineage>
        <taxon>Bacteria</taxon>
        <taxon>Pseudomonadati</taxon>
        <taxon>Pseudomonadota</taxon>
        <taxon>Alphaproteobacteria</taxon>
        <taxon>Acetobacterales</taxon>
        <taxon>Acetobacteraceae</taxon>
        <taxon>Acetobacter</taxon>
    </lineage>
</organism>
<keyword evidence="3" id="KW-1185">Reference proteome</keyword>
<name>A0A6N3TAG0_9PROT</name>
<dbReference type="EMBL" id="BAMW01000035">
    <property type="protein sequence ID" value="GAN63662.1"/>
    <property type="molecule type" value="Genomic_DNA"/>
</dbReference>
<protein>
    <submittedName>
        <fullName evidence="1">Transposase</fullName>
    </submittedName>
</protein>
<evidence type="ECO:0000313" key="4">
    <source>
        <dbReference type="Proteomes" id="UP000321104"/>
    </source>
</evidence>
<dbReference type="Proteomes" id="UP000032673">
    <property type="component" value="Unassembled WGS sequence"/>
</dbReference>
<dbReference type="Proteomes" id="UP000321104">
    <property type="component" value="Unassembled WGS sequence"/>
</dbReference>
<proteinExistence type="predicted"/>
<evidence type="ECO:0000313" key="3">
    <source>
        <dbReference type="Proteomes" id="UP000032673"/>
    </source>
</evidence>
<comment type="caution">
    <text evidence="2">The sequence shown here is derived from an EMBL/GenBank/DDBJ whole genome shotgun (WGS) entry which is preliminary data.</text>
</comment>
<evidence type="ECO:0000313" key="2">
    <source>
        <dbReference type="EMBL" id="GEN04887.1"/>
    </source>
</evidence>
<dbReference type="EMBL" id="BJXQ01000036">
    <property type="protein sequence ID" value="GEN04887.1"/>
    <property type="molecule type" value="Genomic_DNA"/>
</dbReference>
<reference evidence="1 3" key="1">
    <citation type="submission" date="2012-11" db="EMBL/GenBank/DDBJ databases">
        <title>Whole genome sequence of Acetobacter indonesiensis 5H-1.</title>
        <authorList>
            <person name="Azuma Y."/>
            <person name="Higashiura N."/>
            <person name="Hirakawa H."/>
            <person name="Matsushita K."/>
        </authorList>
    </citation>
    <scope>NUCLEOTIDE SEQUENCE [LARGE SCALE GENOMIC DNA]</scope>
    <source>
        <strain evidence="1 3">5H-1</strain>
    </source>
</reference>
<accession>A0A6N3TAG0</accession>
<evidence type="ECO:0000313" key="1">
    <source>
        <dbReference type="EMBL" id="GAN63662.1"/>
    </source>
</evidence>
<reference evidence="2 4" key="2">
    <citation type="submission" date="2019-07" db="EMBL/GenBank/DDBJ databases">
        <title>Whole genome shotgun sequence of Acetobacter indonesiensis NBRC 16471.</title>
        <authorList>
            <person name="Hosoyama A."/>
            <person name="Uohara A."/>
            <person name="Ohji S."/>
            <person name="Ichikawa N."/>
        </authorList>
    </citation>
    <scope>NUCLEOTIDE SEQUENCE [LARGE SCALE GENOMIC DNA]</scope>
    <source>
        <strain evidence="2 4">NBRC 16471</strain>
    </source>
</reference>
<sequence>MANDFLDALLGNEPHKTDWMRTEAAGAPSPWRQQALLELGHWEADALRDTDREYVAEHLTSDEVVLVIDETAFLRKGNSSC</sequence>